<evidence type="ECO:0000256" key="3">
    <source>
        <dbReference type="ARBA" id="ARBA00023027"/>
    </source>
</evidence>
<feature type="binding site" evidence="4">
    <location>
        <position position="240"/>
    </location>
    <ligand>
        <name>substrate</name>
    </ligand>
</feature>
<feature type="domain" description="S-adenosyl-L-homocysteine hydrolase NAD binding" evidence="6">
    <location>
        <begin position="245"/>
        <end position="409"/>
    </location>
</feature>
<evidence type="ECO:0000256" key="2">
    <source>
        <dbReference type="ARBA" id="ARBA00022563"/>
    </source>
</evidence>
<dbReference type="AlphaFoldDB" id="A0AAD9PMF0"/>
<evidence type="ECO:0000313" key="7">
    <source>
        <dbReference type="EMBL" id="KAK2197478.1"/>
    </source>
</evidence>
<dbReference type="EMBL" id="JALLKP010000001">
    <property type="protein sequence ID" value="KAK2197478.1"/>
    <property type="molecule type" value="Genomic_DNA"/>
</dbReference>
<dbReference type="SUPFAM" id="SSF52283">
    <property type="entry name" value="Formate/glycerate dehydrogenase catalytic domain-like"/>
    <property type="match status" value="1"/>
</dbReference>
<dbReference type="GO" id="GO:0006730">
    <property type="term" value="P:one-carbon metabolic process"/>
    <property type="evidence" value="ECO:0007669"/>
    <property type="project" value="UniProtKB-KW"/>
</dbReference>
<dbReference type="SUPFAM" id="SSF51735">
    <property type="entry name" value="NAD(P)-binding Rossmann-fold domains"/>
    <property type="match status" value="1"/>
</dbReference>
<gene>
    <name evidence="7" type="ORF">BdWA1_000478</name>
</gene>
<dbReference type="KEGG" id="bdw:94334776"/>
<feature type="binding site" evidence="5">
    <location>
        <position position="298"/>
    </location>
    <ligand>
        <name>NAD(+)</name>
        <dbReference type="ChEBI" id="CHEBI:57540"/>
    </ligand>
</feature>
<feature type="binding site" evidence="4">
    <location>
        <position position="244"/>
    </location>
    <ligand>
        <name>substrate</name>
    </ligand>
</feature>
<keyword evidence="8" id="KW-1185">Reference proteome</keyword>
<comment type="similarity">
    <text evidence="1">Belongs to the adenosylhomocysteinase family.</text>
</comment>
<dbReference type="GeneID" id="94334776"/>
<keyword evidence="2" id="KW-0554">One-carbon metabolism</keyword>
<dbReference type="SMART" id="SM00996">
    <property type="entry name" value="AdoHcyase"/>
    <property type="match status" value="1"/>
</dbReference>
<evidence type="ECO:0000256" key="5">
    <source>
        <dbReference type="PIRSR" id="PIRSR001109-2"/>
    </source>
</evidence>
<evidence type="ECO:0000256" key="1">
    <source>
        <dbReference type="ARBA" id="ARBA00007122"/>
    </source>
</evidence>
<comment type="caution">
    <text evidence="7">The sequence shown here is derived from an EMBL/GenBank/DDBJ whole genome shotgun (WGS) entry which is preliminary data.</text>
</comment>
<dbReference type="InterPro" id="IPR036291">
    <property type="entry name" value="NAD(P)-bd_dom_sf"/>
</dbReference>
<keyword evidence="3 5" id="KW-0520">NAD</keyword>
<dbReference type="PANTHER" id="PTHR23420">
    <property type="entry name" value="ADENOSYLHOMOCYSTEINASE"/>
    <property type="match status" value="1"/>
</dbReference>
<dbReference type="InterPro" id="IPR015878">
    <property type="entry name" value="Ado_hCys_hydrolase_NAD-bd"/>
</dbReference>
<dbReference type="PIRSF" id="PIRSF001109">
    <property type="entry name" value="Ad_hcy_hydrolase"/>
    <property type="match status" value="1"/>
</dbReference>
<accession>A0AAD9PMF0</accession>
<dbReference type="CDD" id="cd00401">
    <property type="entry name" value="SAHH"/>
    <property type="match status" value="1"/>
</dbReference>
<dbReference type="GO" id="GO:0005829">
    <property type="term" value="C:cytosol"/>
    <property type="evidence" value="ECO:0007669"/>
    <property type="project" value="TreeGrafter"/>
</dbReference>
<comment type="cofactor">
    <cofactor evidence="5">
        <name>NAD(+)</name>
        <dbReference type="ChEBI" id="CHEBI:57540"/>
    </cofactor>
    <text evidence="5">Binds 1 NAD(+) per subunit.</text>
</comment>
<sequence>MAELWMNLNPSTESIIKDPSLHEAGKFVLELSMDESPGLRNVLKNEKGKRPLEGLRISGCLHLTAETGCLIYTLSELGAQLRWASSNPFSAQDDVCAAIAKYYKDTTTCFGWKGETLEEYIYFVYQQLVWPDGNGPDLIVDDGCISYAMIHYGCQLEDMYQKNGELFNLNNFDQGDRDMICLLKFLNHVVPQRCGLFHKIAANCYGSSEETTCGVTRYRNIMRKHGLLFPVMSTNDSVTKHKYDNVYGCRHSAVHGMVNGAERFLTGGKTVVVIGYGNVGKGVVQGFRGLGAKVVVTEADPICALQAAMDGYPVVLLQDVVETADFFITTTGGIDCITVDDLRRMKNNAIVGNIGQGDQEIQMAELQRYPGIIVKNIKPQCDKYIFPDTQRGVIILAHGRLYNLGCATGHPSFVMSASFTNQVMCLLELYNNRNTGKYNKGIHKLPKILDELVARYHLEALGAKLTKLTDKQCEYLGIKPEGPFKEDDYHY</sequence>
<name>A0AAD9PMF0_9APIC</name>
<feature type="binding site" evidence="4">
    <location>
        <position position="64"/>
    </location>
    <ligand>
        <name>substrate</name>
    </ligand>
</feature>
<feature type="binding site" evidence="4">
    <location>
        <position position="210"/>
    </location>
    <ligand>
        <name>substrate</name>
    </ligand>
</feature>
<evidence type="ECO:0000313" key="8">
    <source>
        <dbReference type="Proteomes" id="UP001214638"/>
    </source>
</evidence>
<dbReference type="InterPro" id="IPR000043">
    <property type="entry name" value="Adenosylhomocysteinase-like"/>
</dbReference>
<feature type="binding site" evidence="5">
    <location>
        <begin position="277"/>
        <end position="282"/>
    </location>
    <ligand>
        <name>NAD(+)</name>
        <dbReference type="ChEBI" id="CHEBI:57540"/>
    </ligand>
</feature>
<feature type="binding site" evidence="5">
    <location>
        <position position="410"/>
    </location>
    <ligand>
        <name>NAD(+)</name>
        <dbReference type="ChEBI" id="CHEBI:57540"/>
    </ligand>
</feature>
<dbReference type="GO" id="GO:0004013">
    <property type="term" value="F:adenosylhomocysteinase activity"/>
    <property type="evidence" value="ECO:0007669"/>
    <property type="project" value="TreeGrafter"/>
</dbReference>
<dbReference type="Proteomes" id="UP001214638">
    <property type="component" value="Unassembled WGS sequence"/>
</dbReference>
<keyword evidence="7" id="KW-0378">Hydrolase</keyword>
<dbReference type="Gene3D" id="3.40.50.1480">
    <property type="entry name" value="Adenosylhomocysteinase-like"/>
    <property type="match status" value="1"/>
</dbReference>
<dbReference type="SMART" id="SM00997">
    <property type="entry name" value="AdoHcyase_NAD"/>
    <property type="match status" value="1"/>
</dbReference>
<dbReference type="RefSeq" id="XP_067804320.1">
    <property type="nucleotide sequence ID" value="XM_067945529.1"/>
</dbReference>
<feature type="binding site" evidence="4">
    <location>
        <position position="142"/>
    </location>
    <ligand>
        <name>substrate</name>
    </ligand>
</feature>
<proteinExistence type="inferred from homology"/>
<dbReference type="Gene3D" id="3.40.50.720">
    <property type="entry name" value="NAD(P)-binding Rossmann-like Domain"/>
    <property type="match status" value="1"/>
</dbReference>
<organism evidence="7 8">
    <name type="scientific">Babesia duncani</name>
    <dbReference type="NCBI Taxonomy" id="323732"/>
    <lineage>
        <taxon>Eukaryota</taxon>
        <taxon>Sar</taxon>
        <taxon>Alveolata</taxon>
        <taxon>Apicomplexa</taxon>
        <taxon>Aconoidasida</taxon>
        <taxon>Piroplasmida</taxon>
        <taxon>Babesiidae</taxon>
        <taxon>Babesia</taxon>
    </lineage>
</organism>
<feature type="binding site" evidence="5">
    <location>
        <position position="403"/>
    </location>
    <ligand>
        <name>NAD(+)</name>
        <dbReference type="ChEBI" id="CHEBI:57540"/>
    </ligand>
</feature>
<dbReference type="Pfam" id="PF00670">
    <property type="entry name" value="AdoHcyase_NAD"/>
    <property type="match status" value="1"/>
</dbReference>
<dbReference type="PANTHER" id="PTHR23420:SF0">
    <property type="entry name" value="ADENOSYLHOMOCYSTEINASE"/>
    <property type="match status" value="1"/>
</dbReference>
<dbReference type="GO" id="GO:0033353">
    <property type="term" value="P:S-adenosylmethionine cycle"/>
    <property type="evidence" value="ECO:0007669"/>
    <property type="project" value="TreeGrafter"/>
</dbReference>
<evidence type="ECO:0000256" key="4">
    <source>
        <dbReference type="PIRSR" id="PIRSR001109-1"/>
    </source>
</evidence>
<protein>
    <submittedName>
        <fullName evidence="7">Bifunctional Adenosylhomocysteinase-like superfamily/S-adenosyl-L-homocysteine hydrolase</fullName>
    </submittedName>
</protein>
<dbReference type="Pfam" id="PF05221">
    <property type="entry name" value="AdoHcyase"/>
    <property type="match status" value="1"/>
</dbReference>
<reference evidence="7" key="1">
    <citation type="journal article" date="2023" name="Nat. Microbiol.">
        <title>Babesia duncani multi-omics identifies virulence factors and drug targets.</title>
        <authorList>
            <person name="Singh P."/>
            <person name="Lonardi S."/>
            <person name="Liang Q."/>
            <person name="Vydyam P."/>
            <person name="Khabirova E."/>
            <person name="Fang T."/>
            <person name="Gihaz S."/>
            <person name="Thekkiniath J."/>
            <person name="Munshi M."/>
            <person name="Abel S."/>
            <person name="Ciampossin L."/>
            <person name="Batugedara G."/>
            <person name="Gupta M."/>
            <person name="Lu X.M."/>
            <person name="Lenz T."/>
            <person name="Chakravarty S."/>
            <person name="Cornillot E."/>
            <person name="Hu Y."/>
            <person name="Ma W."/>
            <person name="Gonzalez L.M."/>
            <person name="Sanchez S."/>
            <person name="Estrada K."/>
            <person name="Sanchez-Flores A."/>
            <person name="Montero E."/>
            <person name="Harb O.S."/>
            <person name="Le Roch K.G."/>
            <person name="Mamoun C.B."/>
        </authorList>
    </citation>
    <scope>NUCLEOTIDE SEQUENCE</scope>
    <source>
        <strain evidence="7">WA1</strain>
    </source>
</reference>
<dbReference type="InterPro" id="IPR042172">
    <property type="entry name" value="Adenosylhomocyst_ase-like_sf"/>
</dbReference>
<evidence type="ECO:0000259" key="6">
    <source>
        <dbReference type="SMART" id="SM00997"/>
    </source>
</evidence>